<evidence type="ECO:0000256" key="2">
    <source>
        <dbReference type="ARBA" id="ARBA00022837"/>
    </source>
</evidence>
<dbReference type="Gene3D" id="1.10.238.10">
    <property type="entry name" value="EF-hand"/>
    <property type="match status" value="1"/>
</dbReference>
<dbReference type="InterPro" id="IPR050145">
    <property type="entry name" value="Centrin_CML-like"/>
</dbReference>
<keyword evidence="1" id="KW-0677">Repeat</keyword>
<dbReference type="PANTHER" id="PTHR23050">
    <property type="entry name" value="CALCIUM BINDING PROTEIN"/>
    <property type="match status" value="1"/>
</dbReference>
<evidence type="ECO:0000313" key="6">
    <source>
        <dbReference type="Proteomes" id="UP001211907"/>
    </source>
</evidence>
<keyword evidence="2" id="KW-0106">Calcium</keyword>
<comment type="caution">
    <text evidence="5">The sequence shown here is derived from an EMBL/GenBank/DDBJ whole genome shotgun (WGS) entry which is preliminary data.</text>
</comment>
<evidence type="ECO:0000313" key="5">
    <source>
        <dbReference type="EMBL" id="KAJ3112966.1"/>
    </source>
</evidence>
<dbReference type="CDD" id="cd00051">
    <property type="entry name" value="EFh"/>
    <property type="match status" value="1"/>
</dbReference>
<gene>
    <name evidence="5" type="ORF">HK100_002144</name>
</gene>
<evidence type="ECO:0000259" key="4">
    <source>
        <dbReference type="PROSITE" id="PS50222"/>
    </source>
</evidence>
<name>A0AAD5SVS6_9FUNG</name>
<dbReference type="PROSITE" id="PS50222">
    <property type="entry name" value="EF_HAND_2"/>
    <property type="match status" value="2"/>
</dbReference>
<dbReference type="Pfam" id="PF13499">
    <property type="entry name" value="EF-hand_7"/>
    <property type="match status" value="1"/>
</dbReference>
<dbReference type="PROSITE" id="PS00018">
    <property type="entry name" value="EF_HAND_1"/>
    <property type="match status" value="1"/>
</dbReference>
<evidence type="ECO:0000256" key="1">
    <source>
        <dbReference type="ARBA" id="ARBA00022737"/>
    </source>
</evidence>
<dbReference type="InterPro" id="IPR011992">
    <property type="entry name" value="EF-hand-dom_pair"/>
</dbReference>
<feature type="compositionally biased region" description="Polar residues" evidence="3">
    <location>
        <begin position="29"/>
        <end position="38"/>
    </location>
</feature>
<dbReference type="GO" id="GO:0005509">
    <property type="term" value="F:calcium ion binding"/>
    <property type="evidence" value="ECO:0007669"/>
    <property type="project" value="InterPro"/>
</dbReference>
<evidence type="ECO:0000256" key="3">
    <source>
        <dbReference type="SAM" id="MobiDB-lite"/>
    </source>
</evidence>
<dbReference type="InterPro" id="IPR002048">
    <property type="entry name" value="EF_hand_dom"/>
</dbReference>
<dbReference type="FunFam" id="1.10.238.10:FF:000178">
    <property type="entry name" value="Calmodulin-2 A"/>
    <property type="match status" value="1"/>
</dbReference>
<reference evidence="5" key="1">
    <citation type="submission" date="2020-05" db="EMBL/GenBank/DDBJ databases">
        <title>Phylogenomic resolution of chytrid fungi.</title>
        <authorList>
            <person name="Stajich J.E."/>
            <person name="Amses K."/>
            <person name="Simmons R."/>
            <person name="Seto K."/>
            <person name="Myers J."/>
            <person name="Bonds A."/>
            <person name="Quandt C.A."/>
            <person name="Barry K."/>
            <person name="Liu P."/>
            <person name="Grigoriev I."/>
            <person name="Longcore J.E."/>
            <person name="James T.Y."/>
        </authorList>
    </citation>
    <scope>NUCLEOTIDE SEQUENCE</scope>
    <source>
        <strain evidence="5">JEL0513</strain>
    </source>
</reference>
<feature type="compositionally biased region" description="Polar residues" evidence="3">
    <location>
        <begin position="1"/>
        <end position="22"/>
    </location>
</feature>
<dbReference type="AlphaFoldDB" id="A0AAD5SVS6"/>
<keyword evidence="6" id="KW-1185">Reference proteome</keyword>
<dbReference type="EMBL" id="JADGJH010001486">
    <property type="protein sequence ID" value="KAJ3112966.1"/>
    <property type="molecule type" value="Genomic_DNA"/>
</dbReference>
<feature type="domain" description="EF-hand" evidence="4">
    <location>
        <begin position="112"/>
        <end position="147"/>
    </location>
</feature>
<sequence>MPPKTAATTKSKGVSLSTQSTSKGKDSTNLKPGSQASSNTTTTNTNIPTKPSNAAPDDSYLQIDPNLMKRTGLNSTQLQELIEIFSLVDVDHGGTIDTDELGVLMNTVGLHVSQMELEAMVKELDSENTGEIDFESFVGAMTKPLETDITPDDLAKAFKILKMNDQKNGGVVPTEHEGTLTRSTLIDILTSYGDLEKRLTESEAVELINSVAPHGSHTVFDYIQFIRMYFPNATPLPQTPSVSPPDI</sequence>
<dbReference type="SMART" id="SM00054">
    <property type="entry name" value="EFh"/>
    <property type="match status" value="2"/>
</dbReference>
<dbReference type="Proteomes" id="UP001211907">
    <property type="component" value="Unassembled WGS sequence"/>
</dbReference>
<feature type="domain" description="EF-hand" evidence="4">
    <location>
        <begin position="76"/>
        <end position="111"/>
    </location>
</feature>
<dbReference type="SUPFAM" id="SSF47473">
    <property type="entry name" value="EF-hand"/>
    <property type="match status" value="1"/>
</dbReference>
<organism evidence="5 6">
    <name type="scientific">Physocladia obscura</name>
    <dbReference type="NCBI Taxonomy" id="109957"/>
    <lineage>
        <taxon>Eukaryota</taxon>
        <taxon>Fungi</taxon>
        <taxon>Fungi incertae sedis</taxon>
        <taxon>Chytridiomycota</taxon>
        <taxon>Chytridiomycota incertae sedis</taxon>
        <taxon>Chytridiomycetes</taxon>
        <taxon>Chytridiales</taxon>
        <taxon>Chytriomycetaceae</taxon>
        <taxon>Physocladia</taxon>
    </lineage>
</organism>
<dbReference type="InterPro" id="IPR018247">
    <property type="entry name" value="EF_Hand_1_Ca_BS"/>
</dbReference>
<proteinExistence type="predicted"/>
<dbReference type="GO" id="GO:0043226">
    <property type="term" value="C:organelle"/>
    <property type="evidence" value="ECO:0007669"/>
    <property type="project" value="UniProtKB-ARBA"/>
</dbReference>
<feature type="region of interest" description="Disordered" evidence="3">
    <location>
        <begin position="1"/>
        <end position="59"/>
    </location>
</feature>
<protein>
    <recommendedName>
        <fullName evidence="4">EF-hand domain-containing protein</fullName>
    </recommendedName>
</protein>
<accession>A0AAD5SVS6</accession>